<dbReference type="Proteomes" id="UP000503003">
    <property type="component" value="Chromosome 1"/>
</dbReference>
<keyword evidence="8" id="KW-0653">Protein transport</keyword>
<dbReference type="RefSeq" id="WP_165310032.1">
    <property type="nucleotide sequence ID" value="NZ_CP049331.1"/>
</dbReference>
<comment type="similarity">
    <text evidence="2">Belongs to the GSP N family.</text>
</comment>
<keyword evidence="6" id="KW-0997">Cell inner membrane</keyword>
<evidence type="ECO:0000256" key="3">
    <source>
        <dbReference type="ARBA" id="ARBA00021563"/>
    </source>
</evidence>
<comment type="subcellular location">
    <subcellularLocation>
        <location evidence="1">Cell inner membrane</location>
    </subcellularLocation>
</comment>
<keyword evidence="12" id="KW-1185">Reference proteome</keyword>
<evidence type="ECO:0000313" key="12">
    <source>
        <dbReference type="Proteomes" id="UP000503003"/>
    </source>
</evidence>
<sequence>MKKVIGYVTVFVTVFITSALVNLPARFVIQKLPIPSQLEITGLQGTIWQGSAEQIHWENRNFGDVAWQFKPSALFGARLEVALRFGRGSELNLRGKGLVGYGLSGGYAQDTIISMPADVALTQVALPVPISAQGQLELSINQYAYQAPFCLNGHGSLAWNSANLESPLGSLALTQAVADLQCDNSTVKIKGSQKSEQVSSEFSAQLSPNYSYQAEGWFKPGAEFPQQLANQLKWLPKPNNQGNYTFKQQGRL</sequence>
<dbReference type="KEGG" id="vzi:G5S32_00750"/>
<evidence type="ECO:0000256" key="9">
    <source>
        <dbReference type="ARBA" id="ARBA00023136"/>
    </source>
</evidence>
<dbReference type="InterPro" id="IPR022792">
    <property type="entry name" value="T2SS_protein-GspN"/>
</dbReference>
<evidence type="ECO:0000256" key="2">
    <source>
        <dbReference type="ARBA" id="ARBA00007208"/>
    </source>
</evidence>
<evidence type="ECO:0000256" key="8">
    <source>
        <dbReference type="ARBA" id="ARBA00022927"/>
    </source>
</evidence>
<protein>
    <recommendedName>
        <fullName evidence="3">Type II secretion system protein N</fullName>
    </recommendedName>
    <alternativeName>
        <fullName evidence="10">General secretion pathway protein N</fullName>
    </alternativeName>
</protein>
<keyword evidence="7" id="KW-0812">Transmembrane</keyword>
<dbReference type="EMBL" id="CP049331">
    <property type="protein sequence ID" value="QIH40589.1"/>
    <property type="molecule type" value="Genomic_DNA"/>
</dbReference>
<reference evidence="11 12" key="1">
    <citation type="submission" date="2020-02" db="EMBL/GenBank/DDBJ databases">
        <title>A complete genome of a marine bacterium Vibrio sp. ZWAL4003 isolated from the mangrove sediment with the ability to degrade polysaccharides.</title>
        <authorList>
            <person name="Wu J."/>
            <person name="Qu W."/>
            <person name="Zeng R."/>
        </authorList>
    </citation>
    <scope>NUCLEOTIDE SEQUENCE [LARGE SCALE GENOMIC DNA]</scope>
    <source>
        <strain evidence="11 12">ZWAL4003</strain>
    </source>
</reference>
<dbReference type="GO" id="GO:0015627">
    <property type="term" value="C:type II protein secretion system complex"/>
    <property type="evidence" value="ECO:0007669"/>
    <property type="project" value="InterPro"/>
</dbReference>
<dbReference type="GO" id="GO:0005886">
    <property type="term" value="C:plasma membrane"/>
    <property type="evidence" value="ECO:0007669"/>
    <property type="project" value="UniProtKB-SubCell"/>
</dbReference>
<keyword evidence="5" id="KW-1003">Cell membrane</keyword>
<keyword evidence="4" id="KW-0813">Transport</keyword>
<keyword evidence="9" id="KW-0472">Membrane</keyword>
<evidence type="ECO:0000256" key="4">
    <source>
        <dbReference type="ARBA" id="ARBA00022448"/>
    </source>
</evidence>
<evidence type="ECO:0000256" key="6">
    <source>
        <dbReference type="ARBA" id="ARBA00022519"/>
    </source>
</evidence>
<name>A0A6G7CES8_9VIBR</name>
<evidence type="ECO:0000256" key="1">
    <source>
        <dbReference type="ARBA" id="ARBA00004533"/>
    </source>
</evidence>
<dbReference type="GO" id="GO:0015628">
    <property type="term" value="P:protein secretion by the type II secretion system"/>
    <property type="evidence" value="ECO:0007669"/>
    <property type="project" value="InterPro"/>
</dbReference>
<evidence type="ECO:0000256" key="7">
    <source>
        <dbReference type="ARBA" id="ARBA00022692"/>
    </source>
</evidence>
<dbReference type="Pfam" id="PF01203">
    <property type="entry name" value="T2SSN"/>
    <property type="match status" value="1"/>
</dbReference>
<evidence type="ECO:0000256" key="5">
    <source>
        <dbReference type="ARBA" id="ARBA00022475"/>
    </source>
</evidence>
<evidence type="ECO:0000313" key="11">
    <source>
        <dbReference type="EMBL" id="QIH40589.1"/>
    </source>
</evidence>
<evidence type="ECO:0000256" key="10">
    <source>
        <dbReference type="ARBA" id="ARBA00030772"/>
    </source>
</evidence>
<dbReference type="AlphaFoldDB" id="A0A6G7CES8"/>
<gene>
    <name evidence="11" type="ORF">G5S32_00750</name>
</gene>
<organism evidence="11 12">
    <name type="scientific">Vibrio ziniensis</name>
    <dbReference type="NCBI Taxonomy" id="2711221"/>
    <lineage>
        <taxon>Bacteria</taxon>
        <taxon>Pseudomonadati</taxon>
        <taxon>Pseudomonadota</taxon>
        <taxon>Gammaproteobacteria</taxon>
        <taxon>Vibrionales</taxon>
        <taxon>Vibrionaceae</taxon>
        <taxon>Vibrio</taxon>
    </lineage>
</organism>
<accession>A0A6G7CES8</accession>
<proteinExistence type="inferred from homology"/>